<dbReference type="PANTHER" id="PTHR32479:SF17">
    <property type="entry name" value="GLYCOLATE OXIDASE IRON-SULFUR SUBUNIT"/>
    <property type="match status" value="1"/>
</dbReference>
<dbReference type="InterPro" id="IPR017900">
    <property type="entry name" value="4Fe4S_Fe_S_CS"/>
</dbReference>
<dbReference type="Pfam" id="PF13183">
    <property type="entry name" value="Fer4_8"/>
    <property type="match status" value="1"/>
</dbReference>
<sequence length="417" mass="46115">MNADQCVHCGLCLTACPTYEATGLEVESPRGRLVLLAQWAENPAERDASTATWLDDCLDCRACESVCPAHVPTGHLVEQWRAEADPADVDRRLMPWLKLLIGSPFGLNWLRKLGRWSQIPAARAFMKWTAPQFATPAVALMDGLLDYTPGPLSRHRLRSDADDGGVLLFVGCVMDAIYAETNVHTAALLRLAGQPVYVPIQQRCCGALHLHAGRRDEARQWAQRNIETYEKSKAHAIVVNAAGCGTTLKEYPQLFLHDSAWRERAVRFSEAVQDVLVVLQNHPLPDLPVRHERITIHDACHHVHAQQIFEAPRALLSRAGYQIEEMADSTRCCGSAGVYNLTHAEMSQKLLQNKLHNIPDGIETVAAANPGCMLQIQAGAVHFGRTLRVRHPVDLAYQAYQDQGYWSTGGPHGGQLA</sequence>
<comment type="catalytic activity">
    <reaction evidence="6">
        <text>(R)-lactate + A = pyruvate + AH2</text>
        <dbReference type="Rhea" id="RHEA:15089"/>
        <dbReference type="ChEBI" id="CHEBI:13193"/>
        <dbReference type="ChEBI" id="CHEBI:15361"/>
        <dbReference type="ChEBI" id="CHEBI:16004"/>
        <dbReference type="ChEBI" id="CHEBI:17499"/>
    </reaction>
</comment>
<dbReference type="GO" id="GO:0051539">
    <property type="term" value="F:4 iron, 4 sulfur cluster binding"/>
    <property type="evidence" value="ECO:0007669"/>
    <property type="project" value="UniProtKB-UniRule"/>
</dbReference>
<keyword evidence="6" id="KW-0813">Transport</keyword>
<evidence type="ECO:0000259" key="7">
    <source>
        <dbReference type="PROSITE" id="PS51379"/>
    </source>
</evidence>
<keyword evidence="2 6" id="KW-0479">Metal-binding</keyword>
<dbReference type="PROSITE" id="PS51379">
    <property type="entry name" value="4FE4S_FER_2"/>
    <property type="match status" value="1"/>
</dbReference>
<evidence type="ECO:0000256" key="4">
    <source>
        <dbReference type="ARBA" id="ARBA00023004"/>
    </source>
</evidence>
<gene>
    <name evidence="8" type="ORF">C7B45_17110</name>
</gene>
<dbReference type="InterPro" id="IPR012257">
    <property type="entry name" value="Glc_ox_4Fe-4S"/>
</dbReference>
<dbReference type="InterPro" id="IPR017896">
    <property type="entry name" value="4Fe4S_Fe-S-bd"/>
</dbReference>
<comment type="caution">
    <text evidence="8">The sequence shown here is derived from an EMBL/GenBank/DDBJ whole genome shotgun (WGS) entry which is preliminary data.</text>
</comment>
<evidence type="ECO:0000256" key="3">
    <source>
        <dbReference type="ARBA" id="ARBA00022737"/>
    </source>
</evidence>
<dbReference type="PROSITE" id="PS00198">
    <property type="entry name" value="4FE4S_FER_1"/>
    <property type="match status" value="2"/>
</dbReference>
<keyword evidence="3" id="KW-0677">Repeat</keyword>
<reference evidence="8 9" key="1">
    <citation type="journal article" date="2014" name="BMC Genomics">
        <title>Comparison of environmental and isolate Sulfobacillus genomes reveals diverse carbon, sulfur, nitrogen, and hydrogen metabolisms.</title>
        <authorList>
            <person name="Justice N.B."/>
            <person name="Norman A."/>
            <person name="Brown C.T."/>
            <person name="Singh A."/>
            <person name="Thomas B.C."/>
            <person name="Banfield J.F."/>
        </authorList>
    </citation>
    <scope>NUCLEOTIDE SEQUENCE [LARGE SCALE GENOMIC DNA]</scope>
    <source>
        <strain evidence="8">AMDSBA3</strain>
    </source>
</reference>
<dbReference type="Gene3D" id="1.10.1060.10">
    <property type="entry name" value="Alpha-helical ferredoxin"/>
    <property type="match status" value="1"/>
</dbReference>
<name>A0A2T2WCP2_9FIRM</name>
<comment type="cofactor">
    <cofactor evidence="6">
        <name>[4Fe-4S] cluster</name>
        <dbReference type="ChEBI" id="CHEBI:49883"/>
    </cofactor>
    <text evidence="6">Binds 2 [4Fe-4S] clusters.</text>
</comment>
<feature type="domain" description="4Fe-4S ferredoxin-type" evidence="7">
    <location>
        <begin position="1"/>
        <end position="27"/>
    </location>
</feature>
<evidence type="ECO:0000313" key="9">
    <source>
        <dbReference type="Proteomes" id="UP000241848"/>
    </source>
</evidence>
<keyword evidence="6" id="KW-0249">Electron transport</keyword>
<evidence type="ECO:0000256" key="1">
    <source>
        <dbReference type="ARBA" id="ARBA00022485"/>
    </source>
</evidence>
<evidence type="ECO:0000256" key="5">
    <source>
        <dbReference type="ARBA" id="ARBA00023014"/>
    </source>
</evidence>
<evidence type="ECO:0000256" key="2">
    <source>
        <dbReference type="ARBA" id="ARBA00022723"/>
    </source>
</evidence>
<evidence type="ECO:0000313" key="8">
    <source>
        <dbReference type="EMBL" id="PSR19998.1"/>
    </source>
</evidence>
<dbReference type="EC" id="1.1.99.14" evidence="6"/>
<dbReference type="PIRSF" id="PIRSF000139">
    <property type="entry name" value="Glc_ox_4Fe-4S"/>
    <property type="match status" value="1"/>
</dbReference>
<protein>
    <recommendedName>
        <fullName evidence="6">Glycolate oxidase iron-sulfur subunit</fullName>
        <ecNumber evidence="6">1.1.99.14</ecNumber>
    </recommendedName>
</protein>
<organism evidence="8 9">
    <name type="scientific">Sulfobacillus acidophilus</name>
    <dbReference type="NCBI Taxonomy" id="53633"/>
    <lineage>
        <taxon>Bacteria</taxon>
        <taxon>Bacillati</taxon>
        <taxon>Bacillota</taxon>
        <taxon>Clostridia</taxon>
        <taxon>Eubacteriales</taxon>
        <taxon>Clostridiales Family XVII. Incertae Sedis</taxon>
        <taxon>Sulfobacillus</taxon>
    </lineage>
</organism>
<evidence type="ECO:0000256" key="6">
    <source>
        <dbReference type="PIRNR" id="PIRNR000139"/>
    </source>
</evidence>
<dbReference type="EMBL" id="PXYV01000099">
    <property type="protein sequence ID" value="PSR19998.1"/>
    <property type="molecule type" value="Genomic_DNA"/>
</dbReference>
<dbReference type="InterPro" id="IPR004017">
    <property type="entry name" value="Cys_rich_dom"/>
</dbReference>
<dbReference type="Pfam" id="PF02754">
    <property type="entry name" value="CCG"/>
    <property type="match status" value="2"/>
</dbReference>
<comment type="function">
    <text evidence="6">Component of a complex that catalyzes the oxidation of glycolate to glyoxylate.</text>
</comment>
<dbReference type="InterPro" id="IPR009051">
    <property type="entry name" value="Helical_ferredxn"/>
</dbReference>
<dbReference type="PANTHER" id="PTHR32479">
    <property type="entry name" value="GLYCOLATE OXIDASE IRON-SULFUR SUBUNIT"/>
    <property type="match status" value="1"/>
</dbReference>
<keyword evidence="5 6" id="KW-0411">Iron-sulfur</keyword>
<dbReference type="SUPFAM" id="SSF46548">
    <property type="entry name" value="alpha-helical ferredoxin"/>
    <property type="match status" value="1"/>
</dbReference>
<accession>A0A2T2WCP2</accession>
<dbReference type="GO" id="GO:0019154">
    <property type="term" value="F:glycolate dehydrogenase activity"/>
    <property type="evidence" value="ECO:0007669"/>
    <property type="project" value="UniProtKB-EC"/>
</dbReference>
<dbReference type="Proteomes" id="UP000241848">
    <property type="component" value="Unassembled WGS sequence"/>
</dbReference>
<keyword evidence="1 6" id="KW-0004">4Fe-4S</keyword>
<comment type="catalytic activity">
    <reaction evidence="6">
        <text>glycolate + A = glyoxylate + AH2</text>
        <dbReference type="Rhea" id="RHEA:21264"/>
        <dbReference type="ChEBI" id="CHEBI:13193"/>
        <dbReference type="ChEBI" id="CHEBI:17499"/>
        <dbReference type="ChEBI" id="CHEBI:29805"/>
        <dbReference type="ChEBI" id="CHEBI:36655"/>
        <dbReference type="EC" id="1.1.99.14"/>
    </reaction>
</comment>
<proteinExistence type="predicted"/>
<keyword evidence="4 6" id="KW-0408">Iron</keyword>
<dbReference type="GO" id="GO:0046872">
    <property type="term" value="F:metal ion binding"/>
    <property type="evidence" value="ECO:0007669"/>
    <property type="project" value="UniProtKB-UniRule"/>
</dbReference>
<dbReference type="AlphaFoldDB" id="A0A2T2WCP2"/>